<dbReference type="Pfam" id="PF13517">
    <property type="entry name" value="FG-GAP_3"/>
    <property type="match status" value="1"/>
</dbReference>
<evidence type="ECO:0000256" key="1">
    <source>
        <dbReference type="ARBA" id="ARBA00022729"/>
    </source>
</evidence>
<organism evidence="3">
    <name type="scientific">marine sediment metagenome</name>
    <dbReference type="NCBI Taxonomy" id="412755"/>
    <lineage>
        <taxon>unclassified sequences</taxon>
        <taxon>metagenomes</taxon>
        <taxon>ecological metagenomes</taxon>
    </lineage>
</organism>
<dbReference type="SUPFAM" id="SSF69318">
    <property type="entry name" value="Integrin alpha N-terminal domain"/>
    <property type="match status" value="1"/>
</dbReference>
<accession>X1BRP6</accession>
<dbReference type="Gene3D" id="2.130.10.130">
    <property type="entry name" value="Integrin alpha, N-terminal"/>
    <property type="match status" value="1"/>
</dbReference>
<dbReference type="InterPro" id="IPR028994">
    <property type="entry name" value="Integrin_alpha_N"/>
</dbReference>
<comment type="caution">
    <text evidence="3">The sequence shown here is derived from an EMBL/GenBank/DDBJ whole genome shotgun (WGS) entry which is preliminary data.</text>
</comment>
<dbReference type="AlphaFoldDB" id="X1BRP6"/>
<dbReference type="EMBL" id="BART01022600">
    <property type="protein sequence ID" value="GAG98404.1"/>
    <property type="molecule type" value="Genomic_DNA"/>
</dbReference>
<keyword evidence="2" id="KW-0472">Membrane</keyword>
<protein>
    <recommendedName>
        <fullName evidence="4">VCBS repeat-containing protein</fullName>
    </recommendedName>
</protein>
<keyword evidence="2" id="KW-1133">Transmembrane helix</keyword>
<proteinExistence type="predicted"/>
<gene>
    <name evidence="3" type="ORF">S01H4_41336</name>
</gene>
<name>X1BRP6_9ZZZZ</name>
<feature type="non-terminal residue" evidence="3">
    <location>
        <position position="129"/>
    </location>
</feature>
<evidence type="ECO:0000313" key="3">
    <source>
        <dbReference type="EMBL" id="GAG98404.1"/>
    </source>
</evidence>
<sequence>MRYSKHLILWGKVNFSLIQYFTISVIACFVSLSFANIPLVSTPSWTSIDNDYSTGGALYDVTMDGWIDYCTGNGNDMASNTNAIYVNQNGSLETIASWCSDESGYFSHIYIGDVDNDGFPDMAVAYLGF</sequence>
<dbReference type="InterPro" id="IPR013517">
    <property type="entry name" value="FG-GAP"/>
</dbReference>
<feature type="transmembrane region" description="Helical" evidence="2">
    <location>
        <begin position="20"/>
        <end position="40"/>
    </location>
</feature>
<keyword evidence="2" id="KW-0812">Transmembrane</keyword>
<evidence type="ECO:0000256" key="2">
    <source>
        <dbReference type="SAM" id="Phobius"/>
    </source>
</evidence>
<reference evidence="3" key="1">
    <citation type="journal article" date="2014" name="Front. Microbiol.">
        <title>High frequency of phylogenetically diverse reductive dehalogenase-homologous genes in deep subseafloor sedimentary metagenomes.</title>
        <authorList>
            <person name="Kawai M."/>
            <person name="Futagami T."/>
            <person name="Toyoda A."/>
            <person name="Takaki Y."/>
            <person name="Nishi S."/>
            <person name="Hori S."/>
            <person name="Arai W."/>
            <person name="Tsubouchi T."/>
            <person name="Morono Y."/>
            <person name="Uchiyama I."/>
            <person name="Ito T."/>
            <person name="Fujiyama A."/>
            <person name="Inagaki F."/>
            <person name="Takami H."/>
        </authorList>
    </citation>
    <scope>NUCLEOTIDE SEQUENCE</scope>
    <source>
        <strain evidence="3">Expedition CK06-06</strain>
    </source>
</reference>
<dbReference type="PROSITE" id="PS51257">
    <property type="entry name" value="PROKAR_LIPOPROTEIN"/>
    <property type="match status" value="1"/>
</dbReference>
<evidence type="ECO:0008006" key="4">
    <source>
        <dbReference type="Google" id="ProtNLM"/>
    </source>
</evidence>
<keyword evidence="1" id="KW-0732">Signal</keyword>